<evidence type="ECO:0000313" key="12">
    <source>
        <dbReference type="EMBL" id="KAK7235249.1"/>
    </source>
</evidence>
<proteinExistence type="inferred from homology"/>
<dbReference type="SUPFAM" id="SSF90123">
    <property type="entry name" value="ABC transporter transmembrane region"/>
    <property type="match status" value="1"/>
</dbReference>
<evidence type="ECO:0000259" key="10">
    <source>
        <dbReference type="PROSITE" id="PS50893"/>
    </source>
</evidence>
<evidence type="ECO:0000256" key="1">
    <source>
        <dbReference type="ARBA" id="ARBA00008575"/>
    </source>
</evidence>
<dbReference type="CDD" id="cd03223">
    <property type="entry name" value="ABCD_peroxisomal_ALDP"/>
    <property type="match status" value="1"/>
</dbReference>
<dbReference type="InterPro" id="IPR050835">
    <property type="entry name" value="ABC_transporter_sub-D"/>
</dbReference>
<feature type="transmembrane region" description="Helical" evidence="9">
    <location>
        <begin position="159"/>
        <end position="178"/>
    </location>
</feature>
<accession>A0ABR1FPT3</accession>
<keyword evidence="2" id="KW-0813">Transport</keyword>
<evidence type="ECO:0000256" key="2">
    <source>
        <dbReference type="ARBA" id="ARBA00022448"/>
    </source>
</evidence>
<keyword evidence="4" id="KW-0547">Nucleotide-binding</keyword>
<dbReference type="Proteomes" id="UP001363151">
    <property type="component" value="Unassembled WGS sequence"/>
</dbReference>
<dbReference type="SMART" id="SM00382">
    <property type="entry name" value="AAA"/>
    <property type="match status" value="1"/>
</dbReference>
<dbReference type="PROSITE" id="PS00211">
    <property type="entry name" value="ABC_TRANSPORTER_1"/>
    <property type="match status" value="1"/>
</dbReference>
<dbReference type="SUPFAM" id="SSF52540">
    <property type="entry name" value="P-loop containing nucleoside triphosphate hydrolases"/>
    <property type="match status" value="1"/>
</dbReference>
<dbReference type="InterPro" id="IPR003439">
    <property type="entry name" value="ABC_transporter-like_ATP-bd"/>
</dbReference>
<comment type="caution">
    <text evidence="12">The sequence shown here is derived from an EMBL/GenBank/DDBJ whole genome shotgun (WGS) entry which is preliminary data.</text>
</comment>
<keyword evidence="7 9" id="KW-0472">Membrane</keyword>
<evidence type="ECO:0000256" key="6">
    <source>
        <dbReference type="ARBA" id="ARBA00022989"/>
    </source>
</evidence>
<dbReference type="PANTHER" id="PTHR11384:SF59">
    <property type="entry name" value="LYSOSOMAL COBALAMIN TRANSPORTER ABCD4"/>
    <property type="match status" value="1"/>
</dbReference>
<dbReference type="InterPro" id="IPR011527">
    <property type="entry name" value="ABC1_TM_dom"/>
</dbReference>
<evidence type="ECO:0000256" key="9">
    <source>
        <dbReference type="SAM" id="Phobius"/>
    </source>
</evidence>
<keyword evidence="3 9" id="KW-0812">Transmembrane</keyword>
<evidence type="ECO:0000259" key="11">
    <source>
        <dbReference type="PROSITE" id="PS50929"/>
    </source>
</evidence>
<dbReference type="Pfam" id="PF06472">
    <property type="entry name" value="ABC_membrane_2"/>
    <property type="match status" value="1"/>
</dbReference>
<dbReference type="Pfam" id="PF00005">
    <property type="entry name" value="ABC_tran"/>
    <property type="match status" value="1"/>
</dbReference>
<evidence type="ECO:0000256" key="7">
    <source>
        <dbReference type="ARBA" id="ARBA00023136"/>
    </source>
</evidence>
<keyword evidence="13" id="KW-1185">Reference proteome</keyword>
<dbReference type="Gene3D" id="1.20.1560.10">
    <property type="entry name" value="ABC transporter type 1, transmembrane domain"/>
    <property type="match status" value="1"/>
</dbReference>
<protein>
    <submittedName>
        <fullName evidence="12">ATP-binding cassette sub-family D</fullName>
    </submittedName>
</protein>
<feature type="domain" description="ABC transmembrane type-1" evidence="11">
    <location>
        <begin position="162"/>
        <end position="399"/>
    </location>
</feature>
<dbReference type="GO" id="GO:0005524">
    <property type="term" value="F:ATP binding"/>
    <property type="evidence" value="ECO:0007669"/>
    <property type="project" value="UniProtKB-KW"/>
</dbReference>
<sequence>MARRHAMPVGNPFKGPRYEQLRVDADAELIEIAGSPRSPRSPRSRRKSPTASSLPAEARAPPSPSKAKGSPSPAAGGGAFRTPEEETLGAAGAGAKICGSDRSMLAQFAETLGPRRPGPESHGFDRTYLLTILSDWRSRMDTALQEKDEATFNLAMQMVARLVVCFVAIGAAVGYLSGTLRIDWREHLATEMIREYFGYALYGLKASKVDNPDERVTAAVEQLSDAVVGMVIDASLAWIKCLAFLVILYRIMPEVLYLTLVASTLDTFMMCYVLGPPLQVLGAKKATKDADLRHALVRARQYAEEIVLYRGTEREKRTILKHLDETIALSHSKNVWSAIMASYRNLVDWSSGIGPACVVAPKYFRGDIEFGAIAQVFIAYGVVRGAFQILANNVRGVAQITVCATRISEMRDAIRDANLARERSKETLRRNQIALPEARADAPPREAVPPGYVLLALRDVAVTTPDGGERLAAGVTLAVRSGEALLLRGPTGCGKSSLLRVVAGLWTTATGDIDVPPVGRAVFVPQRSYMASGSLRRQLTYPTFEAAPGSDKARAAADASLASALDAVDLGHLAAELDAVDDWTTRLSLGEQQRLSIARALLKRPALVFLDESTSSMDVATEQKLYELLQANVPTLVSVAHRPTVTKYHTHVLECVKYVRTHAPGDADTREWAFRALAGDDFAKAANPGDLADQ</sequence>
<evidence type="ECO:0000256" key="3">
    <source>
        <dbReference type="ARBA" id="ARBA00022692"/>
    </source>
</evidence>
<dbReference type="InterPro" id="IPR017871">
    <property type="entry name" value="ABC_transporter-like_CS"/>
</dbReference>
<evidence type="ECO:0000256" key="8">
    <source>
        <dbReference type="SAM" id="MobiDB-lite"/>
    </source>
</evidence>
<dbReference type="Gene3D" id="3.40.50.300">
    <property type="entry name" value="P-loop containing nucleotide triphosphate hydrolases"/>
    <property type="match status" value="1"/>
</dbReference>
<dbReference type="PROSITE" id="PS50893">
    <property type="entry name" value="ABC_TRANSPORTER_2"/>
    <property type="match status" value="1"/>
</dbReference>
<keyword evidence="5 12" id="KW-0067">ATP-binding</keyword>
<feature type="transmembrane region" description="Helical" evidence="9">
    <location>
        <begin position="226"/>
        <end position="248"/>
    </location>
</feature>
<dbReference type="PANTHER" id="PTHR11384">
    <property type="entry name" value="ATP-BINDING CASSETTE, SUB-FAMILY D MEMBER"/>
    <property type="match status" value="1"/>
</dbReference>
<organism evidence="12 13">
    <name type="scientific">Aureococcus anophagefferens</name>
    <name type="common">Harmful bloom alga</name>
    <dbReference type="NCBI Taxonomy" id="44056"/>
    <lineage>
        <taxon>Eukaryota</taxon>
        <taxon>Sar</taxon>
        <taxon>Stramenopiles</taxon>
        <taxon>Ochrophyta</taxon>
        <taxon>Pelagophyceae</taxon>
        <taxon>Pelagomonadales</taxon>
        <taxon>Pelagomonadaceae</taxon>
        <taxon>Aureococcus</taxon>
    </lineage>
</organism>
<feature type="region of interest" description="Disordered" evidence="8">
    <location>
        <begin position="29"/>
        <end position="82"/>
    </location>
</feature>
<feature type="region of interest" description="Disordered" evidence="8">
    <location>
        <begin position="1"/>
        <end position="20"/>
    </location>
</feature>
<keyword evidence="6 9" id="KW-1133">Transmembrane helix</keyword>
<reference evidence="12 13" key="1">
    <citation type="submission" date="2024-03" db="EMBL/GenBank/DDBJ databases">
        <title>Aureococcus anophagefferens CCMP1851 and Kratosvirus quantuckense: Draft genome of a second virus-susceptible host strain in the model system.</title>
        <authorList>
            <person name="Chase E."/>
            <person name="Truchon A.R."/>
            <person name="Schepens W."/>
            <person name="Wilhelm S.W."/>
        </authorList>
    </citation>
    <scope>NUCLEOTIDE SEQUENCE [LARGE SCALE GENOMIC DNA]</scope>
    <source>
        <strain evidence="12 13">CCMP1851</strain>
    </source>
</reference>
<gene>
    <name evidence="12" type="ORF">SO694_0006804</name>
</gene>
<feature type="transmembrane region" description="Helical" evidence="9">
    <location>
        <begin position="255"/>
        <end position="275"/>
    </location>
</feature>
<comment type="similarity">
    <text evidence="1">Belongs to the ABC transporter superfamily. ABCD family. Peroxisomal fatty acyl CoA transporter (TC 3.A.1.203) subfamily.</text>
</comment>
<dbReference type="PROSITE" id="PS50929">
    <property type="entry name" value="ABC_TM1F"/>
    <property type="match status" value="1"/>
</dbReference>
<name>A0ABR1FPT3_AURAN</name>
<feature type="compositionally biased region" description="Low complexity" evidence="8">
    <location>
        <begin position="49"/>
        <end position="74"/>
    </location>
</feature>
<dbReference type="InterPro" id="IPR003593">
    <property type="entry name" value="AAA+_ATPase"/>
</dbReference>
<evidence type="ECO:0000256" key="4">
    <source>
        <dbReference type="ARBA" id="ARBA00022741"/>
    </source>
</evidence>
<evidence type="ECO:0000256" key="5">
    <source>
        <dbReference type="ARBA" id="ARBA00022840"/>
    </source>
</evidence>
<dbReference type="EMBL" id="JBBJCI010000293">
    <property type="protein sequence ID" value="KAK7235249.1"/>
    <property type="molecule type" value="Genomic_DNA"/>
</dbReference>
<evidence type="ECO:0000313" key="13">
    <source>
        <dbReference type="Proteomes" id="UP001363151"/>
    </source>
</evidence>
<dbReference type="InterPro" id="IPR036640">
    <property type="entry name" value="ABC1_TM_sf"/>
</dbReference>
<feature type="domain" description="ABC transporter" evidence="10">
    <location>
        <begin position="455"/>
        <end position="686"/>
    </location>
</feature>
<dbReference type="InterPro" id="IPR027417">
    <property type="entry name" value="P-loop_NTPase"/>
</dbReference>